<accession>A0A9P1IBY1</accession>
<dbReference type="EC" id="3.1.3.48" evidence="2"/>
<evidence type="ECO:0000256" key="4">
    <source>
        <dbReference type="ARBA" id="ARBA00022776"/>
    </source>
</evidence>
<protein>
    <recommendedName>
        <fullName evidence="2">protein-tyrosine-phosphatase</fullName>
        <ecNumber evidence="2">3.1.3.48</ecNumber>
    </recommendedName>
</protein>
<dbReference type="PROSITE" id="PS50206">
    <property type="entry name" value="RHODANESE_3"/>
    <property type="match status" value="1"/>
</dbReference>
<keyword evidence="5" id="KW-0378">Hydrolase</keyword>
<dbReference type="InterPro" id="IPR001763">
    <property type="entry name" value="Rhodanese-like_dom"/>
</dbReference>
<reference evidence="10" key="1">
    <citation type="submission" date="2022-11" db="EMBL/GenBank/DDBJ databases">
        <authorList>
            <person name="Kikuchi T."/>
        </authorList>
    </citation>
    <scope>NUCLEOTIDE SEQUENCE</scope>
    <source>
        <strain evidence="10">PS1010</strain>
    </source>
</reference>
<keyword evidence="7" id="KW-0131">Cell cycle</keyword>
<keyword evidence="4" id="KW-0498">Mitosis</keyword>
<dbReference type="PANTHER" id="PTHR10828">
    <property type="entry name" value="M-PHASE INDUCER PHOSPHATASE DUAL SPECIFICITY PHOSPHATASE CDC25"/>
    <property type="match status" value="1"/>
</dbReference>
<keyword evidence="3" id="KW-0132">Cell division</keyword>
<dbReference type="SUPFAM" id="SSF52821">
    <property type="entry name" value="Rhodanese/Cell cycle control phosphatase"/>
    <property type="match status" value="1"/>
</dbReference>
<dbReference type="Pfam" id="PF00581">
    <property type="entry name" value="Rhodanese"/>
    <property type="match status" value="1"/>
</dbReference>
<comment type="caution">
    <text evidence="10">The sequence shown here is derived from an EMBL/GenBank/DDBJ whole genome shotgun (WGS) entry which is preliminary data.</text>
</comment>
<comment type="catalytic activity">
    <reaction evidence="8">
        <text>O-phospho-L-tyrosyl-[protein] + H2O = L-tyrosyl-[protein] + phosphate</text>
        <dbReference type="Rhea" id="RHEA:10684"/>
        <dbReference type="Rhea" id="RHEA-COMP:10136"/>
        <dbReference type="Rhea" id="RHEA-COMP:20101"/>
        <dbReference type="ChEBI" id="CHEBI:15377"/>
        <dbReference type="ChEBI" id="CHEBI:43474"/>
        <dbReference type="ChEBI" id="CHEBI:46858"/>
        <dbReference type="ChEBI" id="CHEBI:61978"/>
        <dbReference type="EC" id="3.1.3.48"/>
    </reaction>
</comment>
<evidence type="ECO:0000256" key="3">
    <source>
        <dbReference type="ARBA" id="ARBA00022618"/>
    </source>
</evidence>
<dbReference type="InterPro" id="IPR036873">
    <property type="entry name" value="Rhodanese-like_dom_sf"/>
</dbReference>
<dbReference type="GO" id="GO:0005737">
    <property type="term" value="C:cytoplasm"/>
    <property type="evidence" value="ECO:0007669"/>
    <property type="project" value="TreeGrafter"/>
</dbReference>
<name>A0A9P1IBY1_9PELO</name>
<dbReference type="GO" id="GO:0110032">
    <property type="term" value="P:positive regulation of G2/MI transition of meiotic cell cycle"/>
    <property type="evidence" value="ECO:0007669"/>
    <property type="project" value="TreeGrafter"/>
</dbReference>
<dbReference type="Gene3D" id="3.40.250.10">
    <property type="entry name" value="Rhodanese-like domain"/>
    <property type="match status" value="1"/>
</dbReference>
<organism evidence="10 11">
    <name type="scientific">Caenorhabditis angaria</name>
    <dbReference type="NCBI Taxonomy" id="860376"/>
    <lineage>
        <taxon>Eukaryota</taxon>
        <taxon>Metazoa</taxon>
        <taxon>Ecdysozoa</taxon>
        <taxon>Nematoda</taxon>
        <taxon>Chromadorea</taxon>
        <taxon>Rhabditida</taxon>
        <taxon>Rhabditina</taxon>
        <taxon>Rhabditomorpha</taxon>
        <taxon>Rhabditoidea</taxon>
        <taxon>Rhabditidae</taxon>
        <taxon>Peloderinae</taxon>
        <taxon>Caenorhabditis</taxon>
    </lineage>
</organism>
<dbReference type="GO" id="GO:0010971">
    <property type="term" value="P:positive regulation of G2/M transition of mitotic cell cycle"/>
    <property type="evidence" value="ECO:0007669"/>
    <property type="project" value="TreeGrafter"/>
</dbReference>
<feature type="domain" description="Rhodanese" evidence="9">
    <location>
        <begin position="93"/>
        <end position="199"/>
    </location>
</feature>
<dbReference type="GO" id="GO:0004725">
    <property type="term" value="F:protein tyrosine phosphatase activity"/>
    <property type="evidence" value="ECO:0007669"/>
    <property type="project" value="UniProtKB-EC"/>
</dbReference>
<evidence type="ECO:0000256" key="7">
    <source>
        <dbReference type="ARBA" id="ARBA00023306"/>
    </source>
</evidence>
<proteinExistence type="inferred from homology"/>
<evidence type="ECO:0000313" key="10">
    <source>
        <dbReference type="EMBL" id="CAI5441823.1"/>
    </source>
</evidence>
<dbReference type="SMART" id="SM00450">
    <property type="entry name" value="RHOD"/>
    <property type="match status" value="1"/>
</dbReference>
<dbReference type="Proteomes" id="UP001152747">
    <property type="component" value="Unassembled WGS sequence"/>
</dbReference>
<evidence type="ECO:0000256" key="6">
    <source>
        <dbReference type="ARBA" id="ARBA00022912"/>
    </source>
</evidence>
<keyword evidence="6" id="KW-0904">Protein phosphatase</keyword>
<gene>
    <name evidence="10" type="ORF">CAMP_LOCUS4460</name>
</gene>
<evidence type="ECO:0000256" key="5">
    <source>
        <dbReference type="ARBA" id="ARBA00022801"/>
    </source>
</evidence>
<evidence type="ECO:0000256" key="2">
    <source>
        <dbReference type="ARBA" id="ARBA00013064"/>
    </source>
</evidence>
<dbReference type="OrthoDB" id="26523at2759"/>
<dbReference type="AlphaFoldDB" id="A0A9P1IBY1"/>
<dbReference type="GO" id="GO:0051301">
    <property type="term" value="P:cell division"/>
    <property type="evidence" value="ECO:0007669"/>
    <property type="project" value="UniProtKB-KW"/>
</dbReference>
<evidence type="ECO:0000259" key="9">
    <source>
        <dbReference type="PROSITE" id="PS50206"/>
    </source>
</evidence>
<evidence type="ECO:0000313" key="11">
    <source>
        <dbReference type="Proteomes" id="UP001152747"/>
    </source>
</evidence>
<dbReference type="InterPro" id="IPR000751">
    <property type="entry name" value="MPI_Phosphatase"/>
</dbReference>
<dbReference type="GO" id="GO:0000086">
    <property type="term" value="P:G2/M transition of mitotic cell cycle"/>
    <property type="evidence" value="ECO:0007669"/>
    <property type="project" value="TreeGrafter"/>
</dbReference>
<evidence type="ECO:0000256" key="8">
    <source>
        <dbReference type="ARBA" id="ARBA00051722"/>
    </source>
</evidence>
<dbReference type="PRINTS" id="PR00716">
    <property type="entry name" value="MPIPHPHTASE"/>
</dbReference>
<dbReference type="PANTHER" id="PTHR10828:SF74">
    <property type="entry name" value="M-PHASE INDUCER PHOSPHATASE"/>
    <property type="match status" value="1"/>
</dbReference>
<evidence type="ECO:0000256" key="1">
    <source>
        <dbReference type="ARBA" id="ARBA00011065"/>
    </source>
</evidence>
<sequence>MTNEQFNNKIKDTKGSNNIIQYEYQNRRRYLSFPPEDDYYLYQNNNHETPIVKTPVINYSIPIVEKPQKQSSTFESISAATLSSLIRNISWFRKIIIVDCRYPFEYFGGHIKGAINIYTFEDLQKYFYDTGGIRSTLQGLFPIFYCEFSQMRGPTMAKKLRTMDIKQHNHKLSNIDFPEIYLLDKGYKNFWSDLRNRDICEPCAYISMHSQQYRHILRQYDQHKRSKSVCNEKRTKKIIHLHVFSETQVVKKNELAENNPLEDRIARTPRTRLSFE</sequence>
<comment type="similarity">
    <text evidence="1">Belongs to the MPI phosphatase family.</text>
</comment>
<dbReference type="EMBL" id="CANHGI010000002">
    <property type="protein sequence ID" value="CAI5441823.1"/>
    <property type="molecule type" value="Genomic_DNA"/>
</dbReference>
<dbReference type="GO" id="GO:0005634">
    <property type="term" value="C:nucleus"/>
    <property type="evidence" value="ECO:0007669"/>
    <property type="project" value="TreeGrafter"/>
</dbReference>
<keyword evidence="11" id="KW-1185">Reference proteome</keyword>
<dbReference type="FunFam" id="3.40.250.10:FF:000021">
    <property type="entry name" value="M-phase inducer phosphatase cdc-25.2"/>
    <property type="match status" value="1"/>
</dbReference>